<dbReference type="EMBL" id="JAPQKT010000008">
    <property type="protein sequence ID" value="KAJ5222336.1"/>
    <property type="molecule type" value="Genomic_DNA"/>
</dbReference>
<dbReference type="AlphaFoldDB" id="A0A9W9TGX4"/>
<dbReference type="GeneID" id="81386661"/>
<accession>A0A9W9TGX4</accession>
<evidence type="ECO:0000256" key="1">
    <source>
        <dbReference type="SAM" id="MobiDB-lite"/>
    </source>
</evidence>
<feature type="region of interest" description="Disordered" evidence="1">
    <location>
        <begin position="1"/>
        <end position="22"/>
    </location>
</feature>
<reference evidence="2" key="2">
    <citation type="journal article" date="2023" name="IMA Fungus">
        <title>Comparative genomic study of the Penicillium genus elucidates a diverse pangenome and 15 lateral gene transfer events.</title>
        <authorList>
            <person name="Petersen C."/>
            <person name="Sorensen T."/>
            <person name="Nielsen M.R."/>
            <person name="Sondergaard T.E."/>
            <person name="Sorensen J.L."/>
            <person name="Fitzpatrick D.A."/>
            <person name="Frisvad J.C."/>
            <person name="Nielsen K.L."/>
        </authorList>
    </citation>
    <scope>NUCLEOTIDE SEQUENCE</scope>
    <source>
        <strain evidence="2">IBT 23319</strain>
    </source>
</reference>
<name>A0A9W9TGX4_PENCI</name>
<evidence type="ECO:0000313" key="3">
    <source>
        <dbReference type="Proteomes" id="UP001147733"/>
    </source>
</evidence>
<feature type="compositionally biased region" description="Basic and acidic residues" evidence="1">
    <location>
        <begin position="1"/>
        <end position="10"/>
    </location>
</feature>
<sequence length="70" mass="7696">MSSIHPKTDIDLQDSELPSTEGHDAPVISSWRYWVLFGTLCLSGFAVTPEDNIVVTALPTIARELHTTDV</sequence>
<comment type="caution">
    <text evidence="2">The sequence shown here is derived from an EMBL/GenBank/DDBJ whole genome shotgun (WGS) entry which is preliminary data.</text>
</comment>
<dbReference type="RefSeq" id="XP_056497259.1">
    <property type="nucleotide sequence ID" value="XM_056647494.1"/>
</dbReference>
<gene>
    <name evidence="2" type="ORF">N7469_008576</name>
</gene>
<reference evidence="2" key="1">
    <citation type="submission" date="2022-11" db="EMBL/GenBank/DDBJ databases">
        <authorList>
            <person name="Petersen C."/>
        </authorList>
    </citation>
    <scope>NUCLEOTIDE SEQUENCE</scope>
    <source>
        <strain evidence="2">IBT 23319</strain>
    </source>
</reference>
<dbReference type="Proteomes" id="UP001147733">
    <property type="component" value="Unassembled WGS sequence"/>
</dbReference>
<dbReference type="OrthoDB" id="4347976at2759"/>
<proteinExistence type="predicted"/>
<evidence type="ECO:0000313" key="2">
    <source>
        <dbReference type="EMBL" id="KAJ5222336.1"/>
    </source>
</evidence>
<organism evidence="2 3">
    <name type="scientific">Penicillium citrinum</name>
    <dbReference type="NCBI Taxonomy" id="5077"/>
    <lineage>
        <taxon>Eukaryota</taxon>
        <taxon>Fungi</taxon>
        <taxon>Dikarya</taxon>
        <taxon>Ascomycota</taxon>
        <taxon>Pezizomycotina</taxon>
        <taxon>Eurotiomycetes</taxon>
        <taxon>Eurotiomycetidae</taxon>
        <taxon>Eurotiales</taxon>
        <taxon>Aspergillaceae</taxon>
        <taxon>Penicillium</taxon>
    </lineage>
</organism>
<protein>
    <submittedName>
        <fullName evidence="2">Uncharacterized protein</fullName>
    </submittedName>
</protein>
<keyword evidence="3" id="KW-1185">Reference proteome</keyword>